<dbReference type="Pfam" id="PF06029">
    <property type="entry name" value="AlkA_N"/>
    <property type="match status" value="1"/>
</dbReference>
<dbReference type="GO" id="GO:0043565">
    <property type="term" value="F:sequence-specific DNA binding"/>
    <property type="evidence" value="ECO:0007669"/>
    <property type="project" value="InterPro"/>
</dbReference>
<dbReference type="InterPro" id="IPR011257">
    <property type="entry name" value="DNA_glycosylase"/>
</dbReference>
<dbReference type="Pfam" id="PF00730">
    <property type="entry name" value="HhH-GPD"/>
    <property type="match status" value="1"/>
</dbReference>
<dbReference type="AlphaFoldDB" id="A0A940YCC8"/>
<dbReference type="SMART" id="SM00342">
    <property type="entry name" value="HTH_ARAC"/>
    <property type="match status" value="1"/>
</dbReference>
<evidence type="ECO:0000256" key="1">
    <source>
        <dbReference type="ARBA" id="ARBA00000086"/>
    </source>
</evidence>
<dbReference type="Gene3D" id="3.30.310.20">
    <property type="entry name" value="DNA-3-methyladenine glycosylase AlkA, N-terminal domain"/>
    <property type="match status" value="1"/>
</dbReference>
<dbReference type="Gene3D" id="1.10.1670.10">
    <property type="entry name" value="Helix-hairpin-Helix base-excision DNA repair enzymes (C-terminal)"/>
    <property type="match status" value="1"/>
</dbReference>
<protein>
    <recommendedName>
        <fullName evidence="3">DNA-3-methyladenine glycosylase II</fullName>
        <ecNumber evidence="3">3.2.2.21</ecNumber>
    </recommendedName>
</protein>
<dbReference type="Pfam" id="PF12833">
    <property type="entry name" value="HTH_18"/>
    <property type="match status" value="1"/>
</dbReference>
<dbReference type="GO" id="GO:0032131">
    <property type="term" value="F:alkylated DNA binding"/>
    <property type="evidence" value="ECO:0007669"/>
    <property type="project" value="TreeGrafter"/>
</dbReference>
<dbReference type="SUPFAM" id="SSF48150">
    <property type="entry name" value="DNA-glycosylase"/>
    <property type="match status" value="1"/>
</dbReference>
<evidence type="ECO:0000256" key="4">
    <source>
        <dbReference type="ARBA" id="ARBA00022603"/>
    </source>
</evidence>
<dbReference type="PROSITE" id="PS00041">
    <property type="entry name" value="HTH_ARAC_FAMILY_1"/>
    <property type="match status" value="1"/>
</dbReference>
<dbReference type="SUPFAM" id="SSF57884">
    <property type="entry name" value="Ada DNA repair protein, N-terminal domain (N-Ada 10)"/>
    <property type="match status" value="1"/>
</dbReference>
<dbReference type="InterPro" id="IPR003265">
    <property type="entry name" value="HhH-GPD_domain"/>
</dbReference>
<dbReference type="GO" id="GO:0006307">
    <property type="term" value="P:DNA alkylation repair"/>
    <property type="evidence" value="ECO:0007669"/>
    <property type="project" value="TreeGrafter"/>
</dbReference>
<keyword evidence="13" id="KW-0234">DNA repair</keyword>
<dbReference type="InterPro" id="IPR035451">
    <property type="entry name" value="Ada-like_dom_sf"/>
</dbReference>
<dbReference type="InterPro" id="IPR023170">
    <property type="entry name" value="HhH_base_excis_C"/>
</dbReference>
<keyword evidence="10" id="KW-0238">DNA-binding</keyword>
<dbReference type="RefSeq" id="WP_210854527.1">
    <property type="nucleotide sequence ID" value="NZ_JAGQDD010000009.1"/>
</dbReference>
<dbReference type="InterPro" id="IPR010316">
    <property type="entry name" value="AlkA_N"/>
</dbReference>
<evidence type="ECO:0000256" key="7">
    <source>
        <dbReference type="ARBA" id="ARBA00022763"/>
    </source>
</evidence>
<comment type="caution">
    <text evidence="15">The sequence shown here is derived from an EMBL/GenBank/DDBJ whole genome shotgun (WGS) entry which is preliminary data.</text>
</comment>
<keyword evidence="9" id="KW-0805">Transcription regulation</keyword>
<dbReference type="SMART" id="SM00478">
    <property type="entry name" value="ENDO3c"/>
    <property type="match status" value="1"/>
</dbReference>
<dbReference type="GO" id="GO:0005737">
    <property type="term" value="C:cytoplasm"/>
    <property type="evidence" value="ECO:0007669"/>
    <property type="project" value="TreeGrafter"/>
</dbReference>
<dbReference type="GO" id="GO:0008168">
    <property type="term" value="F:methyltransferase activity"/>
    <property type="evidence" value="ECO:0007669"/>
    <property type="project" value="UniProtKB-KW"/>
</dbReference>
<accession>A0A940YCC8</accession>
<evidence type="ECO:0000313" key="16">
    <source>
        <dbReference type="Proteomes" id="UP000676246"/>
    </source>
</evidence>
<evidence type="ECO:0000256" key="3">
    <source>
        <dbReference type="ARBA" id="ARBA00012000"/>
    </source>
</evidence>
<sequence>MSDLRPLDDDSAYRALQTHDARFDGRFFVGVTSTGIYCRPVCRVRLPRRENCRFFGHAAAAELAGFRPCLRCRPEQAPGLSGADAARSLAEAGARLITHAVAAGEQPSLPAIAERLGITERHLRRIFQAHLGVSPIDWQTTQRLLLAKRLLTDTRLPVTQVAAASGFGSLRRFNAAFAERYRLTPGALRRDAAPDTGPGVRPLRLPWRPPYDRAAMLGFLAARPLARVEASGDDGWWRRTLAVVHHGQTLRGWIALRLEEDAAALEVAPSLAPALGTVIERVRHLLDLDADPARIDTTLASLPVPVRPGLRVPGCIDGFETLVRIILGQQVTVAAACTLAARLVERFGEPLVTPWSGLERLFPDARTLAQASAEAIGTLGIVRVRVAALQALARAVDSGTLALHPAAPVEDTLARLRALPGVGDWTAELAALRVLAWPDAFPATDAGVVKALGGLKAAQSLPLAEAWRPWRSYAVMQLWQSLVDRPEETAR</sequence>
<dbReference type="GO" id="GO:0008270">
    <property type="term" value="F:zinc ion binding"/>
    <property type="evidence" value="ECO:0007669"/>
    <property type="project" value="InterPro"/>
</dbReference>
<dbReference type="SUPFAM" id="SSF46689">
    <property type="entry name" value="Homeodomain-like"/>
    <property type="match status" value="1"/>
</dbReference>
<dbReference type="Gene3D" id="1.10.10.60">
    <property type="entry name" value="Homeodomain-like"/>
    <property type="match status" value="1"/>
</dbReference>
<dbReference type="CDD" id="cd00056">
    <property type="entry name" value="ENDO3c"/>
    <property type="match status" value="1"/>
</dbReference>
<proteinExistence type="predicted"/>
<comment type="catalytic activity">
    <reaction evidence="1">
        <text>Hydrolysis of alkylated DNA, releasing 3-methyladenine, 3-methylguanine, 7-methylguanine and 7-methyladenine.</text>
        <dbReference type="EC" id="3.2.2.21"/>
    </reaction>
</comment>
<keyword evidence="4" id="KW-0489">Methyltransferase</keyword>
<dbReference type="GO" id="GO:0032993">
    <property type="term" value="C:protein-DNA complex"/>
    <property type="evidence" value="ECO:0007669"/>
    <property type="project" value="TreeGrafter"/>
</dbReference>
<dbReference type="EC" id="3.2.2.21" evidence="3"/>
<keyword evidence="16" id="KW-1185">Reference proteome</keyword>
<evidence type="ECO:0000256" key="9">
    <source>
        <dbReference type="ARBA" id="ARBA00023015"/>
    </source>
</evidence>
<evidence type="ECO:0000256" key="11">
    <source>
        <dbReference type="ARBA" id="ARBA00023159"/>
    </source>
</evidence>
<gene>
    <name evidence="15" type="ORF">KAK03_13785</name>
</gene>
<dbReference type="SUPFAM" id="SSF55945">
    <property type="entry name" value="TATA-box binding protein-like"/>
    <property type="match status" value="1"/>
</dbReference>
<dbReference type="InterPro" id="IPR018060">
    <property type="entry name" value="HTH_AraC"/>
</dbReference>
<feature type="domain" description="HTH araC/xylS-type" evidence="14">
    <location>
        <begin position="91"/>
        <end position="191"/>
    </location>
</feature>
<dbReference type="EMBL" id="JAGQDD010000009">
    <property type="protein sequence ID" value="MBQ0931553.1"/>
    <property type="molecule type" value="Genomic_DNA"/>
</dbReference>
<name>A0A940YCC8_9BURK</name>
<dbReference type="PROSITE" id="PS01124">
    <property type="entry name" value="HTH_ARAC_FAMILY_2"/>
    <property type="match status" value="1"/>
</dbReference>
<evidence type="ECO:0000259" key="14">
    <source>
        <dbReference type="PROSITE" id="PS01124"/>
    </source>
</evidence>
<dbReference type="InterPro" id="IPR018062">
    <property type="entry name" value="HTH_AraC-typ_CS"/>
</dbReference>
<dbReference type="GO" id="GO:0003700">
    <property type="term" value="F:DNA-binding transcription factor activity"/>
    <property type="evidence" value="ECO:0007669"/>
    <property type="project" value="InterPro"/>
</dbReference>
<evidence type="ECO:0000256" key="8">
    <source>
        <dbReference type="ARBA" id="ARBA00022833"/>
    </source>
</evidence>
<reference evidence="15 16" key="1">
    <citation type="submission" date="2021-04" db="EMBL/GenBank/DDBJ databases">
        <title>The genome sequence of Ideonella sp. 3Y2.</title>
        <authorList>
            <person name="Liu Y."/>
        </authorList>
    </citation>
    <scope>NUCLEOTIDE SEQUENCE [LARGE SCALE GENOMIC DNA]</scope>
    <source>
        <strain evidence="15 16">3Y2</strain>
    </source>
</reference>
<keyword evidence="11" id="KW-0010">Activator</keyword>
<dbReference type="GO" id="GO:0043916">
    <property type="term" value="F:DNA-7-methylguanine glycosylase activity"/>
    <property type="evidence" value="ECO:0007669"/>
    <property type="project" value="TreeGrafter"/>
</dbReference>
<keyword evidence="12" id="KW-0804">Transcription</keyword>
<dbReference type="InterPro" id="IPR004026">
    <property type="entry name" value="Ada_DNA_repair_Zn-bd"/>
</dbReference>
<evidence type="ECO:0000256" key="12">
    <source>
        <dbReference type="ARBA" id="ARBA00023163"/>
    </source>
</evidence>
<keyword evidence="6" id="KW-0479">Metal-binding</keyword>
<dbReference type="PANTHER" id="PTHR43003">
    <property type="entry name" value="DNA-3-METHYLADENINE GLYCOSYLASE"/>
    <property type="match status" value="1"/>
</dbReference>
<evidence type="ECO:0000256" key="6">
    <source>
        <dbReference type="ARBA" id="ARBA00022723"/>
    </source>
</evidence>
<keyword evidence="5" id="KW-0808">Transferase</keyword>
<evidence type="ECO:0000313" key="15">
    <source>
        <dbReference type="EMBL" id="MBQ0931553.1"/>
    </source>
</evidence>
<dbReference type="InterPro" id="IPR009057">
    <property type="entry name" value="Homeodomain-like_sf"/>
</dbReference>
<dbReference type="Gene3D" id="1.10.340.30">
    <property type="entry name" value="Hypothetical protein, domain 2"/>
    <property type="match status" value="1"/>
</dbReference>
<evidence type="ECO:0000256" key="2">
    <source>
        <dbReference type="ARBA" id="ARBA00001947"/>
    </source>
</evidence>
<evidence type="ECO:0000256" key="10">
    <source>
        <dbReference type="ARBA" id="ARBA00023125"/>
    </source>
</evidence>
<dbReference type="InterPro" id="IPR037046">
    <property type="entry name" value="AlkA_N_sf"/>
</dbReference>
<evidence type="ECO:0000256" key="5">
    <source>
        <dbReference type="ARBA" id="ARBA00022679"/>
    </source>
</evidence>
<evidence type="ECO:0000256" key="13">
    <source>
        <dbReference type="ARBA" id="ARBA00023204"/>
    </source>
</evidence>
<dbReference type="Pfam" id="PF02805">
    <property type="entry name" value="Ada_Zn_binding"/>
    <property type="match status" value="1"/>
</dbReference>
<dbReference type="Gene3D" id="3.40.10.10">
    <property type="entry name" value="DNA Methylphosphotriester Repair Domain"/>
    <property type="match status" value="1"/>
</dbReference>
<dbReference type="GO" id="GO:0032259">
    <property type="term" value="P:methylation"/>
    <property type="evidence" value="ECO:0007669"/>
    <property type="project" value="UniProtKB-KW"/>
</dbReference>
<keyword evidence="7" id="KW-0227">DNA damage</keyword>
<dbReference type="SMART" id="SM01009">
    <property type="entry name" value="AlkA_N"/>
    <property type="match status" value="1"/>
</dbReference>
<dbReference type="Proteomes" id="UP000676246">
    <property type="component" value="Unassembled WGS sequence"/>
</dbReference>
<dbReference type="GO" id="GO:0008725">
    <property type="term" value="F:DNA-3-methyladenine glycosylase activity"/>
    <property type="evidence" value="ECO:0007669"/>
    <property type="project" value="TreeGrafter"/>
</dbReference>
<keyword evidence="8" id="KW-0862">Zinc</keyword>
<dbReference type="FunFam" id="3.40.10.10:FF:000001">
    <property type="entry name" value="DNA-3-methyladenine glycosylase 2"/>
    <property type="match status" value="1"/>
</dbReference>
<organism evidence="15 16">
    <name type="scientific">Ideonella alba</name>
    <dbReference type="NCBI Taxonomy" id="2824118"/>
    <lineage>
        <taxon>Bacteria</taxon>
        <taxon>Pseudomonadati</taxon>
        <taxon>Pseudomonadota</taxon>
        <taxon>Betaproteobacteria</taxon>
        <taxon>Burkholderiales</taxon>
        <taxon>Sphaerotilaceae</taxon>
        <taxon>Ideonella</taxon>
    </lineage>
</organism>
<dbReference type="InterPro" id="IPR051912">
    <property type="entry name" value="Alkylbase_DNA_Glycosylase/TA"/>
</dbReference>
<dbReference type="PANTHER" id="PTHR43003:SF13">
    <property type="entry name" value="DNA-3-METHYLADENINE GLYCOSYLASE 2"/>
    <property type="match status" value="1"/>
</dbReference>
<dbReference type="GO" id="GO:0006285">
    <property type="term" value="P:base-excision repair, AP site formation"/>
    <property type="evidence" value="ECO:0007669"/>
    <property type="project" value="TreeGrafter"/>
</dbReference>
<comment type="cofactor">
    <cofactor evidence="2">
        <name>Zn(2+)</name>
        <dbReference type="ChEBI" id="CHEBI:29105"/>
    </cofactor>
</comment>